<evidence type="ECO:0000313" key="10">
    <source>
        <dbReference type="EMBL" id="MYC93356.1"/>
    </source>
</evidence>
<dbReference type="AlphaFoldDB" id="A0A6B1D148"/>
<feature type="domain" description="Glycosyltransferase RgtA/B/C/D-like" evidence="9">
    <location>
        <begin position="149"/>
        <end position="280"/>
    </location>
</feature>
<evidence type="ECO:0000256" key="2">
    <source>
        <dbReference type="ARBA" id="ARBA00022475"/>
    </source>
</evidence>
<keyword evidence="3" id="KW-0328">Glycosyltransferase</keyword>
<comment type="subcellular location">
    <subcellularLocation>
        <location evidence="1">Cell membrane</location>
        <topology evidence="1">Multi-pass membrane protein</topology>
    </subcellularLocation>
</comment>
<evidence type="ECO:0000256" key="4">
    <source>
        <dbReference type="ARBA" id="ARBA00022679"/>
    </source>
</evidence>
<dbReference type="GO" id="GO:0016763">
    <property type="term" value="F:pentosyltransferase activity"/>
    <property type="evidence" value="ECO:0007669"/>
    <property type="project" value="TreeGrafter"/>
</dbReference>
<sequence>MSQSREAGKAPRRFAPALPVIRPTIRHLLALYLLLASLFSFVTPPFEAPDEIWHFAFVQHLVTQRTLPVAEPNTRALWRQQGTQAPAYYAGAALLTALIDQSDFPELFARANPHRAIGQPDTAINRNYLIHHRQTERFPWRRSILALHVARLFSVFLGAVTVYAVYRTLHLLLPPQNALLGAAFSAFLPQFAFISASVSNDNAVNAAAALVLWQLTEMLVEGGPPQRSRLLKLGAALGLALLSKLSGLGLVGVSAIAILWLAWRSRNLRPVFDAALWTAVPAILLAGWWYLRNWRLYGDPLAWEMWEANILLRVIPAGPSQILSELGGLERSFWGLFGWLNLPYPAWVYLALRVVVAVVALGLLFHLARETRTGDARPATRFSPRVPHTFLILWLLVLTISWLRFMRVAPAAQGRYFFAALPALALLWTFGWTGWGSRFGHGIGWSVTSALGLVTLATPFFLIQPTYRLPPMSVPDSDTNTVVSPTPRSLFLAGNSEIQLQHAAALYDGQQEQVSETDPRIPTVFPGDEVQVDLAYLTNAPLTDDWSLFIHLVDGTGLTVAQLDTMPGGGLRPTSGWQPGRLLLDSYTVAIPETAHTPNRAGWQVGFYDHRSGERLAQVDGGTSYTFGEVTICPTGFTVADCQPGGKAAVSQDGGHSIPIPLHVQFDDNITLAGYSFNTRTPVPGEEMTVILYWTASGQVVELYTVFAHLLTDSFEMFGGADLQPSPPTETWTAGETVATVHTFTVPSNAPPGLYQIEIGLYTRPDFQRLRVLDRINPAQEDRLLLGPLRIE</sequence>
<dbReference type="GO" id="GO:0005886">
    <property type="term" value="C:plasma membrane"/>
    <property type="evidence" value="ECO:0007669"/>
    <property type="project" value="UniProtKB-SubCell"/>
</dbReference>
<keyword evidence="5 8" id="KW-0812">Transmembrane</keyword>
<organism evidence="10">
    <name type="scientific">Caldilineaceae bacterium SB0661_bin_32</name>
    <dbReference type="NCBI Taxonomy" id="2605255"/>
    <lineage>
        <taxon>Bacteria</taxon>
        <taxon>Bacillati</taxon>
        <taxon>Chloroflexota</taxon>
        <taxon>Caldilineae</taxon>
        <taxon>Caldilineales</taxon>
        <taxon>Caldilineaceae</taxon>
    </lineage>
</organism>
<feature type="transmembrane region" description="Helical" evidence="8">
    <location>
        <begin position="442"/>
        <end position="463"/>
    </location>
</feature>
<dbReference type="InterPro" id="IPR050297">
    <property type="entry name" value="LipidA_mod_glycosyltrf_83"/>
</dbReference>
<reference evidence="10" key="1">
    <citation type="submission" date="2019-09" db="EMBL/GenBank/DDBJ databases">
        <title>Characterisation of the sponge microbiome using genome-centric metagenomics.</title>
        <authorList>
            <person name="Engelberts J.P."/>
            <person name="Robbins S.J."/>
            <person name="De Goeij J.M."/>
            <person name="Aranda M."/>
            <person name="Bell S.C."/>
            <person name="Webster N.S."/>
        </authorList>
    </citation>
    <scope>NUCLEOTIDE SEQUENCE</scope>
    <source>
        <strain evidence="10">SB0661_bin_32</strain>
    </source>
</reference>
<feature type="transmembrane region" description="Helical" evidence="8">
    <location>
        <begin position="386"/>
        <end position="404"/>
    </location>
</feature>
<name>A0A6B1D148_9CHLR</name>
<dbReference type="GO" id="GO:0009103">
    <property type="term" value="P:lipopolysaccharide biosynthetic process"/>
    <property type="evidence" value="ECO:0007669"/>
    <property type="project" value="UniProtKB-ARBA"/>
</dbReference>
<evidence type="ECO:0000256" key="5">
    <source>
        <dbReference type="ARBA" id="ARBA00022692"/>
    </source>
</evidence>
<feature type="transmembrane region" description="Helical" evidence="8">
    <location>
        <begin position="416"/>
        <end position="435"/>
    </location>
</feature>
<dbReference type="PANTHER" id="PTHR33908:SF11">
    <property type="entry name" value="MEMBRANE PROTEIN"/>
    <property type="match status" value="1"/>
</dbReference>
<dbReference type="EMBL" id="VXMH01000002">
    <property type="protein sequence ID" value="MYC93356.1"/>
    <property type="molecule type" value="Genomic_DNA"/>
</dbReference>
<dbReference type="Pfam" id="PF13231">
    <property type="entry name" value="PMT_2"/>
    <property type="match status" value="1"/>
</dbReference>
<keyword evidence="2" id="KW-1003">Cell membrane</keyword>
<keyword evidence="6 8" id="KW-1133">Transmembrane helix</keyword>
<accession>A0A6B1D148</accession>
<evidence type="ECO:0000259" key="9">
    <source>
        <dbReference type="Pfam" id="PF13231"/>
    </source>
</evidence>
<dbReference type="PANTHER" id="PTHR33908">
    <property type="entry name" value="MANNOSYLTRANSFERASE YKCB-RELATED"/>
    <property type="match status" value="1"/>
</dbReference>
<evidence type="ECO:0000256" key="1">
    <source>
        <dbReference type="ARBA" id="ARBA00004651"/>
    </source>
</evidence>
<keyword evidence="7 8" id="KW-0472">Membrane</keyword>
<evidence type="ECO:0000256" key="6">
    <source>
        <dbReference type="ARBA" id="ARBA00022989"/>
    </source>
</evidence>
<protein>
    <submittedName>
        <fullName evidence="10">DUF2142 domain-containing protein</fullName>
    </submittedName>
</protein>
<comment type="caution">
    <text evidence="10">The sequence shown here is derived from an EMBL/GenBank/DDBJ whole genome shotgun (WGS) entry which is preliminary data.</text>
</comment>
<evidence type="ECO:0000256" key="3">
    <source>
        <dbReference type="ARBA" id="ARBA00022676"/>
    </source>
</evidence>
<feature type="transmembrane region" description="Helical" evidence="8">
    <location>
        <begin position="235"/>
        <end position="262"/>
    </location>
</feature>
<evidence type="ECO:0000256" key="8">
    <source>
        <dbReference type="SAM" id="Phobius"/>
    </source>
</evidence>
<feature type="transmembrane region" description="Helical" evidence="8">
    <location>
        <begin position="144"/>
        <end position="166"/>
    </location>
</feature>
<gene>
    <name evidence="10" type="ORF">F4X14_00150</name>
</gene>
<dbReference type="InterPro" id="IPR038731">
    <property type="entry name" value="RgtA/B/C-like"/>
</dbReference>
<keyword evidence="4" id="KW-0808">Transferase</keyword>
<feature type="transmembrane region" description="Helical" evidence="8">
    <location>
        <begin position="346"/>
        <end position="365"/>
    </location>
</feature>
<feature type="transmembrane region" description="Helical" evidence="8">
    <location>
        <begin position="274"/>
        <end position="291"/>
    </location>
</feature>
<proteinExistence type="predicted"/>
<evidence type="ECO:0000256" key="7">
    <source>
        <dbReference type="ARBA" id="ARBA00023136"/>
    </source>
</evidence>